<dbReference type="Pfam" id="PF03703">
    <property type="entry name" value="bPH_2"/>
    <property type="match status" value="1"/>
</dbReference>
<feature type="region of interest" description="Disordered" evidence="1">
    <location>
        <begin position="176"/>
        <end position="257"/>
    </location>
</feature>
<evidence type="ECO:0000313" key="5">
    <source>
        <dbReference type="Proteomes" id="UP001157109"/>
    </source>
</evidence>
<evidence type="ECO:0000259" key="3">
    <source>
        <dbReference type="Pfam" id="PF03703"/>
    </source>
</evidence>
<keyword evidence="2" id="KW-0812">Transmembrane</keyword>
<feature type="compositionally biased region" description="Basic and acidic residues" evidence="1">
    <location>
        <begin position="211"/>
        <end position="249"/>
    </location>
</feature>
<dbReference type="PANTHER" id="PTHR37938">
    <property type="entry name" value="BLL0215 PROTEIN"/>
    <property type="match status" value="1"/>
</dbReference>
<feature type="compositionally biased region" description="Basic and acidic residues" evidence="1">
    <location>
        <begin position="285"/>
        <end position="294"/>
    </location>
</feature>
<dbReference type="EMBL" id="BSUJ01000001">
    <property type="protein sequence ID" value="GMA21092.1"/>
    <property type="molecule type" value="Genomic_DNA"/>
</dbReference>
<feature type="region of interest" description="Disordered" evidence="1">
    <location>
        <begin position="269"/>
        <end position="294"/>
    </location>
</feature>
<sequence length="294" mass="33073">MDRPDVYLPPRVRARVILSGEDVVMATRQHIIVLAKPLGIVLLALVLVVYLDLNVPAGSRSFVGFLWWVFLGVVGWGVWQYIDWRERWFIATNKRMLSADGFIVRRVGMMPLGKVTDMKFERSIPGRVLGYGTFVMENAGQDQALSRIPFVPQPEDNYRRLGDEIFGFGHDKTAGQAKVDQERAASSGAASQRGSSSSADDDAAYQVGYEHPTRDDLPVVPEHVARDYERGYQRGRGDDDRGRGRRGEPEEPTDAELLAAWNDRFADRYGSGRSIYRSGDDDDDRRDPTRGYDG</sequence>
<reference evidence="5" key="1">
    <citation type="journal article" date="2019" name="Int. J. Syst. Evol. Microbiol.">
        <title>The Global Catalogue of Microorganisms (GCM) 10K type strain sequencing project: providing services to taxonomists for standard genome sequencing and annotation.</title>
        <authorList>
            <consortium name="The Broad Institute Genomics Platform"/>
            <consortium name="The Broad Institute Genome Sequencing Center for Infectious Disease"/>
            <person name="Wu L."/>
            <person name="Ma J."/>
        </authorList>
    </citation>
    <scope>NUCLEOTIDE SEQUENCE [LARGE SCALE GENOMIC DNA]</scope>
    <source>
        <strain evidence="5">NBRC 105830</strain>
    </source>
</reference>
<keyword evidence="2" id="KW-0472">Membrane</keyword>
<dbReference type="Proteomes" id="UP001157109">
    <property type="component" value="Unassembled WGS sequence"/>
</dbReference>
<feature type="compositionally biased region" description="Low complexity" evidence="1">
    <location>
        <begin position="184"/>
        <end position="198"/>
    </location>
</feature>
<evidence type="ECO:0000256" key="1">
    <source>
        <dbReference type="SAM" id="MobiDB-lite"/>
    </source>
</evidence>
<dbReference type="InterPro" id="IPR005182">
    <property type="entry name" value="YdbS-like_PH"/>
</dbReference>
<proteinExistence type="predicted"/>
<gene>
    <name evidence="4" type="ORF">GCM10025862_31130</name>
</gene>
<evidence type="ECO:0000256" key="2">
    <source>
        <dbReference type="SAM" id="Phobius"/>
    </source>
</evidence>
<dbReference type="PANTHER" id="PTHR37938:SF1">
    <property type="entry name" value="BLL0215 PROTEIN"/>
    <property type="match status" value="1"/>
</dbReference>
<name>A0ABQ6HSX3_9MICO</name>
<accession>A0ABQ6HSX3</accession>
<feature type="transmembrane region" description="Helical" evidence="2">
    <location>
        <begin position="31"/>
        <end position="50"/>
    </location>
</feature>
<evidence type="ECO:0000313" key="4">
    <source>
        <dbReference type="EMBL" id="GMA21092.1"/>
    </source>
</evidence>
<dbReference type="RefSeq" id="WP_241441404.1">
    <property type="nucleotide sequence ID" value="NZ_BSUJ01000001.1"/>
</dbReference>
<feature type="domain" description="YdbS-like PH" evidence="3">
    <location>
        <begin position="84"/>
        <end position="155"/>
    </location>
</feature>
<protein>
    <recommendedName>
        <fullName evidence="3">YdbS-like PH domain-containing protein</fullName>
    </recommendedName>
</protein>
<comment type="caution">
    <text evidence="4">The sequence shown here is derived from an EMBL/GenBank/DDBJ whole genome shotgun (WGS) entry which is preliminary data.</text>
</comment>
<organism evidence="4 5">
    <name type="scientific">Arsenicicoccus piscis</name>
    <dbReference type="NCBI Taxonomy" id="673954"/>
    <lineage>
        <taxon>Bacteria</taxon>
        <taxon>Bacillati</taxon>
        <taxon>Actinomycetota</taxon>
        <taxon>Actinomycetes</taxon>
        <taxon>Micrococcales</taxon>
        <taxon>Intrasporangiaceae</taxon>
        <taxon>Arsenicicoccus</taxon>
    </lineage>
</organism>
<keyword evidence="5" id="KW-1185">Reference proteome</keyword>
<keyword evidence="2" id="KW-1133">Transmembrane helix</keyword>
<feature type="transmembrane region" description="Helical" evidence="2">
    <location>
        <begin position="62"/>
        <end position="82"/>
    </location>
</feature>